<accession>A0ABP9DW45</accession>
<name>A0ABP9DW45_9GAMM</name>
<proteinExistence type="predicted"/>
<organism evidence="4 5">
    <name type="scientific">Luteimonas vadosa</name>
    <dbReference type="NCBI Taxonomy" id="1165507"/>
    <lineage>
        <taxon>Bacteria</taxon>
        <taxon>Pseudomonadati</taxon>
        <taxon>Pseudomonadota</taxon>
        <taxon>Gammaproteobacteria</taxon>
        <taxon>Lysobacterales</taxon>
        <taxon>Lysobacteraceae</taxon>
        <taxon>Luteimonas</taxon>
    </lineage>
</organism>
<dbReference type="Proteomes" id="UP001501323">
    <property type="component" value="Unassembled WGS sequence"/>
</dbReference>
<feature type="domain" description="Beta-lactamase hydrolase-like protein phosphatase-like" evidence="3">
    <location>
        <begin position="68"/>
        <end position="161"/>
    </location>
</feature>
<dbReference type="InterPro" id="IPR029021">
    <property type="entry name" value="Prot-tyrosine_phosphatase-like"/>
</dbReference>
<gene>
    <name evidence="4" type="ORF">GCM10023332_09970</name>
</gene>
<comment type="caution">
    <text evidence="4">The sequence shown here is derived from an EMBL/GenBank/DDBJ whole genome shotgun (WGS) entry which is preliminary data.</text>
</comment>
<evidence type="ECO:0000259" key="3">
    <source>
        <dbReference type="Pfam" id="PF04273"/>
    </source>
</evidence>
<keyword evidence="5" id="KW-1185">Reference proteome</keyword>
<protein>
    <recommendedName>
        <fullName evidence="3">Beta-lactamase hydrolase-like protein phosphatase-like domain-containing protein</fullName>
    </recommendedName>
</protein>
<dbReference type="InterPro" id="IPR005939">
    <property type="entry name" value="BLH_phosphatase-like"/>
</dbReference>
<evidence type="ECO:0000256" key="2">
    <source>
        <dbReference type="SAM" id="SignalP"/>
    </source>
</evidence>
<dbReference type="SUPFAM" id="SSF52799">
    <property type="entry name" value="(Phosphotyrosine protein) phosphatases II"/>
    <property type="match status" value="1"/>
</dbReference>
<feature type="chain" id="PRO_5045044795" description="Beta-lactamase hydrolase-like protein phosphatase-like domain-containing protein" evidence="2">
    <location>
        <begin position="23"/>
        <end position="197"/>
    </location>
</feature>
<feature type="compositionally biased region" description="Low complexity" evidence="1">
    <location>
        <begin position="33"/>
        <end position="44"/>
    </location>
</feature>
<feature type="region of interest" description="Disordered" evidence="1">
    <location>
        <begin position="25"/>
        <end position="45"/>
    </location>
</feature>
<evidence type="ECO:0000313" key="5">
    <source>
        <dbReference type="Proteomes" id="UP001501323"/>
    </source>
</evidence>
<evidence type="ECO:0000256" key="1">
    <source>
        <dbReference type="SAM" id="MobiDB-lite"/>
    </source>
</evidence>
<sequence>MNTAGWLRVTTLAIVGVAAGCAATPAPRPGQGSAAQSLSPPSASTDADMTLAALIPGLREPSPRLLTGGQPEPAAWHRARTQGVTTVINLRTDAELGDRDESGEVERAGLVYRHLPVDGAGAITKDNARTLWQWLQEAEGTVLVHCGSGNRVGALLAVAAAIEGGMAPEAAIRYGQSAGLGSAEARVREVLGVAGGP</sequence>
<dbReference type="Pfam" id="PF04273">
    <property type="entry name" value="BLH_phosphatase"/>
    <property type="match status" value="1"/>
</dbReference>
<evidence type="ECO:0000313" key="4">
    <source>
        <dbReference type="EMBL" id="GAA4860026.1"/>
    </source>
</evidence>
<dbReference type="EMBL" id="BAABJY010000001">
    <property type="protein sequence ID" value="GAA4860026.1"/>
    <property type="molecule type" value="Genomic_DNA"/>
</dbReference>
<feature type="signal peptide" evidence="2">
    <location>
        <begin position="1"/>
        <end position="22"/>
    </location>
</feature>
<dbReference type="Gene3D" id="3.90.190.10">
    <property type="entry name" value="Protein tyrosine phosphatase superfamily"/>
    <property type="match status" value="1"/>
</dbReference>
<reference evidence="5" key="1">
    <citation type="journal article" date="2019" name="Int. J. Syst. Evol. Microbiol.">
        <title>The Global Catalogue of Microorganisms (GCM) 10K type strain sequencing project: providing services to taxonomists for standard genome sequencing and annotation.</title>
        <authorList>
            <consortium name="The Broad Institute Genomics Platform"/>
            <consortium name="The Broad Institute Genome Sequencing Center for Infectious Disease"/>
            <person name="Wu L."/>
            <person name="Ma J."/>
        </authorList>
    </citation>
    <scope>NUCLEOTIDE SEQUENCE [LARGE SCALE GENOMIC DNA]</scope>
    <source>
        <strain evidence="5">JCM 18392</strain>
    </source>
</reference>
<keyword evidence="2" id="KW-0732">Signal</keyword>